<gene>
    <name evidence="2" type="ORF">C4561_03630</name>
</gene>
<evidence type="ECO:0000313" key="3">
    <source>
        <dbReference type="Proteomes" id="UP000265540"/>
    </source>
</evidence>
<dbReference type="Proteomes" id="UP000265540">
    <property type="component" value="Unassembled WGS sequence"/>
</dbReference>
<keyword evidence="2" id="KW-0489">Methyltransferase</keyword>
<dbReference type="EMBL" id="QZJF01000017">
    <property type="protein sequence ID" value="RJR26839.1"/>
    <property type="molecule type" value="Genomic_DNA"/>
</dbReference>
<reference evidence="2 3" key="1">
    <citation type="journal article" date="2017" name="ISME J.">
        <title>Energy and carbon metabolisms in a deep terrestrial subsurface fluid microbial community.</title>
        <authorList>
            <person name="Momper L."/>
            <person name="Jungbluth S.P."/>
            <person name="Lee M.D."/>
            <person name="Amend J.P."/>
        </authorList>
    </citation>
    <scope>NUCLEOTIDE SEQUENCE [LARGE SCALE GENOMIC DNA]</scope>
    <source>
        <strain evidence="2">SURF_46</strain>
    </source>
</reference>
<dbReference type="SUPFAM" id="SSF53335">
    <property type="entry name" value="S-adenosyl-L-methionine-dependent methyltransferases"/>
    <property type="match status" value="1"/>
</dbReference>
<name>A0A3A4ZC39_UNCKA</name>
<proteinExistence type="predicted"/>
<evidence type="ECO:0000259" key="1">
    <source>
        <dbReference type="Pfam" id="PF08241"/>
    </source>
</evidence>
<accession>A0A3A4ZC39</accession>
<organism evidence="2 3">
    <name type="scientific">candidate division WWE3 bacterium</name>
    <dbReference type="NCBI Taxonomy" id="2053526"/>
    <lineage>
        <taxon>Bacteria</taxon>
        <taxon>Katanobacteria</taxon>
    </lineage>
</organism>
<feature type="domain" description="Methyltransferase type 11" evidence="1">
    <location>
        <begin position="72"/>
        <end position="120"/>
    </location>
</feature>
<dbReference type="GO" id="GO:0008757">
    <property type="term" value="F:S-adenosylmethionine-dependent methyltransferase activity"/>
    <property type="evidence" value="ECO:0007669"/>
    <property type="project" value="InterPro"/>
</dbReference>
<dbReference type="Pfam" id="PF08241">
    <property type="entry name" value="Methyltransf_11"/>
    <property type="match status" value="1"/>
</dbReference>
<dbReference type="AlphaFoldDB" id="A0A3A4ZC39"/>
<dbReference type="CDD" id="cd02440">
    <property type="entry name" value="AdoMet_MTases"/>
    <property type="match status" value="1"/>
</dbReference>
<dbReference type="Gene3D" id="3.40.50.150">
    <property type="entry name" value="Vaccinia Virus protein VP39"/>
    <property type="match status" value="1"/>
</dbReference>
<keyword evidence="2" id="KW-0808">Transferase</keyword>
<dbReference type="GO" id="GO:0032259">
    <property type="term" value="P:methylation"/>
    <property type="evidence" value="ECO:0007669"/>
    <property type="project" value="UniProtKB-KW"/>
</dbReference>
<dbReference type="InterPro" id="IPR013216">
    <property type="entry name" value="Methyltransf_11"/>
</dbReference>
<protein>
    <submittedName>
        <fullName evidence="2">Class I SAM-dependent methyltransferase</fullName>
    </submittedName>
</protein>
<comment type="caution">
    <text evidence="2">The sequence shown here is derived from an EMBL/GenBank/DDBJ whole genome shotgun (WGS) entry which is preliminary data.</text>
</comment>
<sequence>MSILEKHKKAWDSNEVLRYVYCKWYKQIVADLSQKGTEQEKTVEIGSGIGSFKEFYPKCISTDIGDNPNAEMRFDAHEMPFENESVDNLVLIDVLHHLQNPLKFLGEGARVLKKGGRLIMLEPYPSIMSRLIFGMFHREPFDFRINIYNVNQNSDKDPWEGNQAIPYLIFCKNGSKFEDDFGGAYIIRKKDFVTTLVYPVSGGFSFGPLLSGNLVSTVEKFNRITAKFPGLFAFRIYIVLEKK</sequence>
<dbReference type="InterPro" id="IPR029063">
    <property type="entry name" value="SAM-dependent_MTases_sf"/>
</dbReference>
<evidence type="ECO:0000313" key="2">
    <source>
        <dbReference type="EMBL" id="RJR26839.1"/>
    </source>
</evidence>